<evidence type="ECO:0000313" key="3">
    <source>
        <dbReference type="Proteomes" id="UP000249130"/>
    </source>
</evidence>
<feature type="region of interest" description="Disordered" evidence="1">
    <location>
        <begin position="157"/>
        <end position="181"/>
    </location>
</feature>
<dbReference type="RefSeq" id="WP_111422453.1">
    <property type="nucleotide sequence ID" value="NZ_NPEX01000373.1"/>
</dbReference>
<comment type="caution">
    <text evidence="2">The sequence shown here is derived from an EMBL/GenBank/DDBJ whole genome shotgun (WGS) entry which is preliminary data.</text>
</comment>
<reference evidence="2 3" key="1">
    <citation type="submission" date="2017-07" db="EMBL/GenBank/DDBJ databases">
        <title>Draft Genome Sequences of Select Purple Nonsulfur Bacteria.</title>
        <authorList>
            <person name="Lasarre B."/>
            <person name="Mckinlay J.B."/>
        </authorList>
    </citation>
    <scope>NUCLEOTIDE SEQUENCE [LARGE SCALE GENOMIC DNA]</scope>
    <source>
        <strain evidence="2 3">DSM 5909</strain>
    </source>
</reference>
<dbReference type="EMBL" id="NPEX01000373">
    <property type="protein sequence ID" value="RAI38277.1"/>
    <property type="molecule type" value="Genomic_DNA"/>
</dbReference>
<sequence>MAFRPYKPRDYGTTKDVVTRLFDAVHGGIKRIAFWLRRSPTQTQAYSDPACPDELTLDQARRIADAAPAAAVVLAEDFAAAAGGVFLPCATTTCRFEGLVARSAKEWGEFVSTVVDALADGRIDAGERRAVLAELDQVLHALAAARAELAHEGRGNAGAGVLATPPADVAPSASTRNRRRT</sequence>
<evidence type="ECO:0000256" key="1">
    <source>
        <dbReference type="SAM" id="MobiDB-lite"/>
    </source>
</evidence>
<dbReference type="Proteomes" id="UP000249130">
    <property type="component" value="Unassembled WGS sequence"/>
</dbReference>
<dbReference type="InterPro" id="IPR009679">
    <property type="entry name" value="Phage_186_CII-like"/>
</dbReference>
<evidence type="ECO:0000313" key="2">
    <source>
        <dbReference type="EMBL" id="RAI38277.1"/>
    </source>
</evidence>
<name>A0A327KII7_9BRAD</name>
<dbReference type="AlphaFoldDB" id="A0A327KII7"/>
<organism evidence="2 3">
    <name type="scientific">Rhodoplanes roseus</name>
    <dbReference type="NCBI Taxonomy" id="29409"/>
    <lineage>
        <taxon>Bacteria</taxon>
        <taxon>Pseudomonadati</taxon>
        <taxon>Pseudomonadota</taxon>
        <taxon>Alphaproteobacteria</taxon>
        <taxon>Hyphomicrobiales</taxon>
        <taxon>Nitrobacteraceae</taxon>
        <taxon>Rhodoplanes</taxon>
    </lineage>
</organism>
<dbReference type="OrthoDB" id="7629746at2"/>
<proteinExistence type="predicted"/>
<accession>A0A327KII7</accession>
<dbReference type="Pfam" id="PF06892">
    <property type="entry name" value="Phage_CP76"/>
    <property type="match status" value="1"/>
</dbReference>
<keyword evidence="3" id="KW-1185">Reference proteome</keyword>
<protein>
    <submittedName>
        <fullName evidence="2">Uncharacterized protein</fullName>
    </submittedName>
</protein>
<dbReference type="GO" id="GO:0003677">
    <property type="term" value="F:DNA binding"/>
    <property type="evidence" value="ECO:0007669"/>
    <property type="project" value="InterPro"/>
</dbReference>
<gene>
    <name evidence="2" type="ORF">CH341_28160</name>
</gene>